<dbReference type="OrthoDB" id="70387at2759"/>
<dbReference type="Pfam" id="PF02441">
    <property type="entry name" value="Flavoprotein"/>
    <property type="match status" value="1"/>
</dbReference>
<dbReference type="PANTHER" id="PTHR14359">
    <property type="entry name" value="HOMO-OLIGOMERIC FLAVIN CONTAINING CYS DECARBOXYLASE FAMILY"/>
    <property type="match status" value="1"/>
</dbReference>
<dbReference type="SUPFAM" id="SSF52507">
    <property type="entry name" value="Homo-oligomeric flavin-containing Cys decarboxylases, HFCD"/>
    <property type="match status" value="1"/>
</dbReference>
<evidence type="ECO:0000256" key="4">
    <source>
        <dbReference type="ARBA" id="ARBA00022793"/>
    </source>
</evidence>
<dbReference type="Gramene" id="arahy.Tifrunner.gnm2.ann2.Ah05g360500.1">
    <property type="protein sequence ID" value="arahy.Tifrunner.gnm2.ann2.Ah05g360500.1-CDS"/>
    <property type="gene ID" value="arahy.Tifrunner.gnm2.ann2.Ah05g360500"/>
</dbReference>
<dbReference type="PANTHER" id="PTHR14359:SF6">
    <property type="entry name" value="PHOSPHOPANTOTHENOYLCYSTEINE DECARBOXYLASE"/>
    <property type="match status" value="1"/>
</dbReference>
<evidence type="ECO:0000256" key="7">
    <source>
        <dbReference type="ARBA" id="ARBA00060685"/>
    </source>
</evidence>
<keyword evidence="11" id="KW-1185">Reference proteome</keyword>
<dbReference type="GO" id="GO:0071513">
    <property type="term" value="C:phosphopantothenoylcysteine decarboxylase complex"/>
    <property type="evidence" value="ECO:0007669"/>
    <property type="project" value="TreeGrafter"/>
</dbReference>
<evidence type="ECO:0000313" key="11">
    <source>
        <dbReference type="Proteomes" id="UP000289738"/>
    </source>
</evidence>
<evidence type="ECO:0000256" key="8">
    <source>
        <dbReference type="ARBA" id="ARBA00066422"/>
    </source>
</evidence>
<keyword evidence="2" id="KW-0341">Growth regulation</keyword>
<keyword evidence="4" id="KW-0210">Decarboxylase</keyword>
<dbReference type="InterPro" id="IPR003382">
    <property type="entry name" value="Flavoprotein"/>
</dbReference>
<dbReference type="AlphaFoldDB" id="A0A445D1Z3"/>
<accession>A0A445D1Z3</accession>
<feature type="domain" description="Flavoprotein" evidence="9">
    <location>
        <begin position="27"/>
        <end position="190"/>
    </location>
</feature>
<dbReference type="STRING" id="3818.A0A445D1Z3"/>
<reference evidence="10 11" key="1">
    <citation type="submission" date="2019-01" db="EMBL/GenBank/DDBJ databases">
        <title>Sequencing of cultivated peanut Arachis hypogaea provides insights into genome evolution and oil improvement.</title>
        <authorList>
            <person name="Chen X."/>
        </authorList>
    </citation>
    <scope>NUCLEOTIDE SEQUENCE [LARGE SCALE GENOMIC DNA]</scope>
    <source>
        <strain evidence="11">cv. Fuhuasheng</strain>
        <tissue evidence="10">Leaves</tissue>
    </source>
</reference>
<dbReference type="EMBL" id="SDMP01000005">
    <property type="protein sequence ID" value="RYR57175.1"/>
    <property type="molecule type" value="Genomic_DNA"/>
</dbReference>
<evidence type="ECO:0000259" key="9">
    <source>
        <dbReference type="Pfam" id="PF02441"/>
    </source>
</evidence>
<keyword evidence="4" id="KW-0456">Lyase</keyword>
<evidence type="ECO:0000256" key="1">
    <source>
        <dbReference type="ARBA" id="ARBA00001917"/>
    </source>
</evidence>
<comment type="pathway">
    <text evidence="7">Cofactor biosynthesis; coenzyme A biosynthesis; CoA from (R)-pantothenate: step 3/5.</text>
</comment>
<dbReference type="GO" id="GO:0015937">
    <property type="term" value="P:coenzyme A biosynthetic process"/>
    <property type="evidence" value="ECO:0007669"/>
    <property type="project" value="UniProtKB-KW"/>
</dbReference>
<comment type="similarity">
    <text evidence="6">Belongs to the HFCD (homooligomeric flavin containing Cys decarboxylase) superfamily.</text>
</comment>
<evidence type="ECO:0000256" key="6">
    <source>
        <dbReference type="ARBA" id="ARBA00038350"/>
    </source>
</evidence>
<dbReference type="SMR" id="A0A445D1Z3"/>
<dbReference type="EC" id="4.1.1.36" evidence="8"/>
<gene>
    <name evidence="10" type="ORF">Ahy_A05g022912</name>
</gene>
<dbReference type="GO" id="GO:0004633">
    <property type="term" value="F:phosphopantothenoylcysteine decarboxylase activity"/>
    <property type="evidence" value="ECO:0007669"/>
    <property type="project" value="UniProtKB-EC"/>
</dbReference>
<sequence>MASSYIVRGKTYADAVLLPPVAPPKKKQILLAVCGCESAANFRQLIQAFLRWAEVKVIVTKSAKKFVKPPFPDEVLVYMDDDQWILWEKKVAVCLHAELYMWADAMVIAPLSVHALAKIAGGFCDTLLTSVVRAWNCVRKPLFVVPSMDPLWKENYTTLRNYISLHELGILIITLLIQKKDGKLPEPDEISKFVRDNIWCI</sequence>
<proteinExistence type="inferred from homology"/>
<organism evidence="10 11">
    <name type="scientific">Arachis hypogaea</name>
    <name type="common">Peanut</name>
    <dbReference type="NCBI Taxonomy" id="3818"/>
    <lineage>
        <taxon>Eukaryota</taxon>
        <taxon>Viridiplantae</taxon>
        <taxon>Streptophyta</taxon>
        <taxon>Embryophyta</taxon>
        <taxon>Tracheophyta</taxon>
        <taxon>Spermatophyta</taxon>
        <taxon>Magnoliopsida</taxon>
        <taxon>eudicotyledons</taxon>
        <taxon>Gunneridae</taxon>
        <taxon>Pentapetalae</taxon>
        <taxon>rosids</taxon>
        <taxon>fabids</taxon>
        <taxon>Fabales</taxon>
        <taxon>Fabaceae</taxon>
        <taxon>Papilionoideae</taxon>
        <taxon>50 kb inversion clade</taxon>
        <taxon>dalbergioids sensu lato</taxon>
        <taxon>Dalbergieae</taxon>
        <taxon>Pterocarpus clade</taxon>
        <taxon>Arachis</taxon>
    </lineage>
</organism>
<dbReference type="Proteomes" id="UP000289738">
    <property type="component" value="Chromosome A05"/>
</dbReference>
<evidence type="ECO:0000256" key="2">
    <source>
        <dbReference type="ARBA" id="ARBA00022604"/>
    </source>
</evidence>
<dbReference type="InterPro" id="IPR036551">
    <property type="entry name" value="Flavin_trans-like"/>
</dbReference>
<keyword evidence="3" id="KW-0288">FMN</keyword>
<evidence type="ECO:0000256" key="5">
    <source>
        <dbReference type="ARBA" id="ARBA00022993"/>
    </source>
</evidence>
<comment type="caution">
    <text evidence="10">The sequence shown here is derived from an EMBL/GenBank/DDBJ whole genome shotgun (WGS) entry which is preliminary data.</text>
</comment>
<name>A0A445D1Z3_ARAHY</name>
<comment type="cofactor">
    <cofactor evidence="1">
        <name>FMN</name>
        <dbReference type="ChEBI" id="CHEBI:58210"/>
    </cofactor>
</comment>
<dbReference type="GO" id="GO:0010181">
    <property type="term" value="F:FMN binding"/>
    <property type="evidence" value="ECO:0007669"/>
    <property type="project" value="TreeGrafter"/>
</dbReference>
<dbReference type="Gene3D" id="3.40.50.1950">
    <property type="entry name" value="Flavin prenyltransferase-like"/>
    <property type="match status" value="1"/>
</dbReference>
<protein>
    <recommendedName>
        <fullName evidence="8">phosphopantothenoylcysteine decarboxylase</fullName>
        <ecNumber evidence="8">4.1.1.36</ecNumber>
    </recommendedName>
</protein>
<keyword evidence="3" id="KW-0285">Flavoprotein</keyword>
<keyword evidence="5" id="KW-0173">Coenzyme A biosynthesis</keyword>
<evidence type="ECO:0000313" key="10">
    <source>
        <dbReference type="EMBL" id="RYR57175.1"/>
    </source>
</evidence>
<evidence type="ECO:0000256" key="3">
    <source>
        <dbReference type="ARBA" id="ARBA00022643"/>
    </source>
</evidence>